<accession>A0A8H3PG09</accession>
<dbReference type="AlphaFoldDB" id="A0A8H3PG09"/>
<feature type="compositionally biased region" description="Basic and acidic residues" evidence="1">
    <location>
        <begin position="10"/>
        <end position="31"/>
    </location>
</feature>
<evidence type="ECO:0000313" key="2">
    <source>
        <dbReference type="EMBL" id="CAF9939560.1"/>
    </source>
</evidence>
<gene>
    <name evidence="2" type="ORF">HETSPECPRED_001816</name>
</gene>
<name>A0A8H3PG09_9LECA</name>
<organism evidence="2 3">
    <name type="scientific">Heterodermia speciosa</name>
    <dbReference type="NCBI Taxonomy" id="116794"/>
    <lineage>
        <taxon>Eukaryota</taxon>
        <taxon>Fungi</taxon>
        <taxon>Dikarya</taxon>
        <taxon>Ascomycota</taxon>
        <taxon>Pezizomycotina</taxon>
        <taxon>Lecanoromycetes</taxon>
        <taxon>OSLEUM clade</taxon>
        <taxon>Lecanoromycetidae</taxon>
        <taxon>Caliciales</taxon>
        <taxon>Physciaceae</taxon>
        <taxon>Heterodermia</taxon>
    </lineage>
</organism>
<evidence type="ECO:0000313" key="3">
    <source>
        <dbReference type="Proteomes" id="UP000664521"/>
    </source>
</evidence>
<feature type="compositionally biased region" description="Low complexity" evidence="1">
    <location>
        <begin position="332"/>
        <end position="363"/>
    </location>
</feature>
<sequence length="393" mass="42398">MADSSQDTLPKADDAPESRDHGGTTVPKDDASVNLAAPMAPHAPQGPTRDPLEVSPGQSDLLPPMAPDSVAQAHQVIFNTGACALPPALLAEQIAYNYPGTMRPPLTPAPYTSPAPPIAATSQATAAPKKAYRKTPISEMTAEEKEARQTLLTASEQDRAVFLNFLKEPNHGGLAPDRVAALQRAFKHYTLSSYPGSVSGIEANKKARREGLAEIAHLKALKASGLQEGSGDLSGVHGGEIVGLSVPEEDKGVDAPENTGEGAGRAESEDRGTDDGSQERVSDGITLSYSLNGRDCTKEELDSTHRYPHHGPPQEPEVGPQIPIAEYLQQQQPSPFQQYAQQMQQQQFEQQMQNQQYAQQAEQMHFEQMQGQSPWDAPPYPGQYPGYPPFPWP</sequence>
<feature type="compositionally biased region" description="Basic and acidic residues" evidence="1">
    <location>
        <begin position="264"/>
        <end position="282"/>
    </location>
</feature>
<reference evidence="2" key="1">
    <citation type="submission" date="2021-03" db="EMBL/GenBank/DDBJ databases">
        <authorList>
            <person name="Tagirdzhanova G."/>
        </authorList>
    </citation>
    <scope>NUCLEOTIDE SEQUENCE</scope>
</reference>
<feature type="compositionally biased region" description="Pro residues" evidence="1">
    <location>
        <begin position="376"/>
        <end position="393"/>
    </location>
</feature>
<keyword evidence="3" id="KW-1185">Reference proteome</keyword>
<dbReference type="Proteomes" id="UP000664521">
    <property type="component" value="Unassembled WGS sequence"/>
</dbReference>
<feature type="region of interest" description="Disordered" evidence="1">
    <location>
        <begin position="1"/>
        <end position="66"/>
    </location>
</feature>
<feature type="region of interest" description="Disordered" evidence="1">
    <location>
        <begin position="245"/>
        <end position="295"/>
    </location>
</feature>
<feature type="region of interest" description="Disordered" evidence="1">
    <location>
        <begin position="332"/>
        <end position="393"/>
    </location>
</feature>
<comment type="caution">
    <text evidence="2">The sequence shown here is derived from an EMBL/GenBank/DDBJ whole genome shotgun (WGS) entry which is preliminary data.</text>
</comment>
<protein>
    <submittedName>
        <fullName evidence="2">Uncharacterized protein</fullName>
    </submittedName>
</protein>
<dbReference type="EMBL" id="CAJPDS010000133">
    <property type="protein sequence ID" value="CAF9939560.1"/>
    <property type="molecule type" value="Genomic_DNA"/>
</dbReference>
<evidence type="ECO:0000256" key="1">
    <source>
        <dbReference type="SAM" id="MobiDB-lite"/>
    </source>
</evidence>
<proteinExistence type="predicted"/>